<proteinExistence type="predicted"/>
<dbReference type="AlphaFoldDB" id="A0A1Y5PHC6"/>
<dbReference type="EMBL" id="FLQS01000046">
    <property type="protein sequence ID" value="SBS78072.1"/>
    <property type="molecule type" value="Genomic_DNA"/>
</dbReference>
<organism evidence="1">
    <name type="scientific">uncultured Mycobacterium sp</name>
    <dbReference type="NCBI Taxonomy" id="171292"/>
    <lineage>
        <taxon>Bacteria</taxon>
        <taxon>Bacillati</taxon>
        <taxon>Actinomycetota</taxon>
        <taxon>Actinomycetes</taxon>
        <taxon>Mycobacteriales</taxon>
        <taxon>Mycobacteriaceae</taxon>
        <taxon>Mycobacterium</taxon>
        <taxon>environmental samples</taxon>
    </lineage>
</organism>
<name>A0A1Y5PHC6_9MYCO</name>
<reference evidence="1" key="1">
    <citation type="submission" date="2016-03" db="EMBL/GenBank/DDBJ databases">
        <authorList>
            <person name="Ploux O."/>
        </authorList>
    </citation>
    <scope>NUCLEOTIDE SEQUENCE</scope>
    <source>
        <strain evidence="1">UC10</strain>
    </source>
</reference>
<protein>
    <submittedName>
        <fullName evidence="1">Uncharacterized protein</fullName>
    </submittedName>
</protein>
<evidence type="ECO:0000313" key="1">
    <source>
        <dbReference type="EMBL" id="SBS78072.1"/>
    </source>
</evidence>
<accession>A0A1Y5PHC6</accession>
<gene>
    <name evidence="1" type="ORF">MHPYR_500008</name>
</gene>
<sequence>MSQLIRDAQKWEDTCCDRQARSRICQACCDSAGNAHCKSAGSQRAEINEVGEMDWPLTVSLPVNLADGVKFLCPNCPHVFPSPNAVILSAIMGRAIRSTERIFNRSCQNGSSEQGRAEFVEE</sequence>